<protein>
    <submittedName>
        <fullName evidence="3">Uncharacterized protein</fullName>
    </submittedName>
</protein>
<evidence type="ECO:0000256" key="1">
    <source>
        <dbReference type="SAM" id="Coils"/>
    </source>
</evidence>
<feature type="compositionally biased region" description="Low complexity" evidence="2">
    <location>
        <begin position="160"/>
        <end position="171"/>
    </location>
</feature>
<accession>A0A6C0C4N6</accession>
<name>A0A6C0C4N6_9ZZZZ</name>
<feature type="region of interest" description="Disordered" evidence="2">
    <location>
        <begin position="138"/>
        <end position="178"/>
    </location>
</feature>
<sequence>MDKILFNKEKINDSVNELLTSVIDYNIKENKSIGELNDKNKLLLEMNAKLTHELSQKDKMISNFQKTICDYEKQINSFNEIKEEENKFDMVKAKDKEVHEKNKIIDSLNKEINTLKSKLELLSNKNIECVIEDTSVDTPVEDTPVEDTPVVDTPVKDTSVDTPVVDTPVVDSGDDQDSDEEIDVKTVIYRNKEYYLVNEDGIDKIFKIEDDESLGKELGTWVNNKLVKPEKKKKK</sequence>
<dbReference type="AlphaFoldDB" id="A0A6C0C4N6"/>
<proteinExistence type="predicted"/>
<feature type="coiled-coil region" evidence="1">
    <location>
        <begin position="98"/>
        <end position="125"/>
    </location>
</feature>
<dbReference type="EMBL" id="MN739345">
    <property type="protein sequence ID" value="QHS99665.1"/>
    <property type="molecule type" value="Genomic_DNA"/>
</dbReference>
<evidence type="ECO:0000256" key="2">
    <source>
        <dbReference type="SAM" id="MobiDB-lite"/>
    </source>
</evidence>
<evidence type="ECO:0000313" key="3">
    <source>
        <dbReference type="EMBL" id="QHS99665.1"/>
    </source>
</evidence>
<keyword evidence="1" id="KW-0175">Coiled coil</keyword>
<organism evidence="3">
    <name type="scientific">viral metagenome</name>
    <dbReference type="NCBI Taxonomy" id="1070528"/>
    <lineage>
        <taxon>unclassified sequences</taxon>
        <taxon>metagenomes</taxon>
        <taxon>organismal metagenomes</taxon>
    </lineage>
</organism>
<reference evidence="3" key="1">
    <citation type="journal article" date="2020" name="Nature">
        <title>Giant virus diversity and host interactions through global metagenomics.</title>
        <authorList>
            <person name="Schulz F."/>
            <person name="Roux S."/>
            <person name="Paez-Espino D."/>
            <person name="Jungbluth S."/>
            <person name="Walsh D.A."/>
            <person name="Denef V.J."/>
            <person name="McMahon K.D."/>
            <person name="Konstantinidis K.T."/>
            <person name="Eloe-Fadrosh E.A."/>
            <person name="Kyrpides N.C."/>
            <person name="Woyke T."/>
        </authorList>
    </citation>
    <scope>NUCLEOTIDE SEQUENCE</scope>
    <source>
        <strain evidence="3">GVMAG-M-3300020187-37</strain>
    </source>
</reference>